<evidence type="ECO:0000313" key="2">
    <source>
        <dbReference type="Proteomes" id="UP000831068"/>
    </source>
</evidence>
<gene>
    <name evidence="1" type="ORF">MTP08_05750</name>
</gene>
<protein>
    <submittedName>
        <fullName evidence="1">Uncharacterized protein</fullName>
    </submittedName>
</protein>
<keyword evidence="2" id="KW-1185">Reference proteome</keyword>
<organism evidence="1 2">
    <name type="scientific">Chryseobacterium oryzae</name>
    <dbReference type="NCBI Taxonomy" id="2929799"/>
    <lineage>
        <taxon>Bacteria</taxon>
        <taxon>Pseudomonadati</taxon>
        <taxon>Bacteroidota</taxon>
        <taxon>Flavobacteriia</taxon>
        <taxon>Flavobacteriales</taxon>
        <taxon>Weeksellaceae</taxon>
        <taxon>Chryseobacterium group</taxon>
        <taxon>Chryseobacterium</taxon>
    </lineage>
</organism>
<proteinExistence type="predicted"/>
<accession>A0ABY4BJC0</accession>
<name>A0ABY4BJC0_9FLAO</name>
<reference evidence="1 2" key="1">
    <citation type="submission" date="2022-03" db="EMBL/GenBank/DDBJ databases">
        <title>Chryseobacterium sp. isolated from the Andong Sikhe.</title>
        <authorList>
            <person name="Won M."/>
            <person name="Kim S.-J."/>
            <person name="Kwon S.-W."/>
        </authorList>
    </citation>
    <scope>NUCLEOTIDE SEQUENCE [LARGE SCALE GENOMIC DNA]</scope>
    <source>
        <strain evidence="1 2">ADR-1</strain>
    </source>
</reference>
<dbReference type="EMBL" id="CP094529">
    <property type="protein sequence ID" value="UOE39275.1"/>
    <property type="molecule type" value="Genomic_DNA"/>
</dbReference>
<dbReference type="Proteomes" id="UP000831068">
    <property type="component" value="Chromosome"/>
</dbReference>
<dbReference type="RefSeq" id="WP_243577441.1">
    <property type="nucleotide sequence ID" value="NZ_CP094529.1"/>
</dbReference>
<evidence type="ECO:0000313" key="1">
    <source>
        <dbReference type="EMBL" id="UOE39275.1"/>
    </source>
</evidence>
<sequence>MKNLFFFLIAGTGVFSAQNTEIKPFKIDSLKTFYQQRPLFYNSPYYNSPYISKPDSAIANLYKMPVYIPNNVNLYSALKVNSVDTSKYKMPNALEPVLKKEIASK</sequence>